<accession>A0ABQ0C9K5</accession>
<comment type="caution">
    <text evidence="1">The sequence shown here is derived from an EMBL/GenBank/DDBJ whole genome shotgun (WGS) entry which is preliminary data.</text>
</comment>
<keyword evidence="2" id="KW-1185">Reference proteome</keyword>
<name>A0ABQ0C9K5_9PROT</name>
<gene>
    <name evidence="1" type="ORF">SIID45300_01883</name>
</gene>
<proteinExistence type="predicted"/>
<evidence type="ECO:0000313" key="2">
    <source>
        <dbReference type="Proteomes" id="UP001628193"/>
    </source>
</evidence>
<sequence>MRRRLCRLLSETEIIVKDWMPCRIGLYILGIWNGS</sequence>
<evidence type="ECO:0000313" key="1">
    <source>
        <dbReference type="EMBL" id="GAB0057553.1"/>
    </source>
</evidence>
<reference evidence="1 2" key="1">
    <citation type="submission" date="2024-05" db="EMBL/GenBank/DDBJ databases">
        <authorList>
            <consortium name="Candidatus Magnetaquicoccaceae bacterium FCR-1 genome sequencing consortium"/>
            <person name="Shimoshige H."/>
            <person name="Shimamura S."/>
            <person name="Taoka A."/>
            <person name="Kobayashi H."/>
            <person name="Maekawa T."/>
        </authorList>
    </citation>
    <scope>NUCLEOTIDE SEQUENCE [LARGE SCALE GENOMIC DNA]</scope>
    <source>
        <strain evidence="1 2">FCR-1</strain>
    </source>
</reference>
<reference evidence="1 2" key="2">
    <citation type="submission" date="2024-09" db="EMBL/GenBank/DDBJ databases">
        <title>Draft genome sequence of Candidatus Magnetaquicoccaceae bacterium FCR-1.</title>
        <authorList>
            <person name="Shimoshige H."/>
            <person name="Shimamura S."/>
            <person name="Taoka A."/>
            <person name="Kobayashi H."/>
            <person name="Maekawa T."/>
        </authorList>
    </citation>
    <scope>NUCLEOTIDE SEQUENCE [LARGE SCALE GENOMIC DNA]</scope>
    <source>
        <strain evidence="1 2">FCR-1</strain>
    </source>
</reference>
<dbReference type="EMBL" id="BAAFGK010000004">
    <property type="protein sequence ID" value="GAB0057553.1"/>
    <property type="molecule type" value="Genomic_DNA"/>
</dbReference>
<dbReference type="Proteomes" id="UP001628193">
    <property type="component" value="Unassembled WGS sequence"/>
</dbReference>
<protein>
    <submittedName>
        <fullName evidence="1">Uncharacterized protein</fullName>
    </submittedName>
</protein>
<organism evidence="1 2">
    <name type="scientific">Candidatus Magnetaquiglobus chichijimensis</name>
    <dbReference type="NCBI Taxonomy" id="3141448"/>
    <lineage>
        <taxon>Bacteria</taxon>
        <taxon>Pseudomonadati</taxon>
        <taxon>Pseudomonadota</taxon>
        <taxon>Magnetococcia</taxon>
        <taxon>Magnetococcales</taxon>
        <taxon>Candidatus Magnetaquicoccaceae</taxon>
        <taxon>Candidatus Magnetaquiglobus</taxon>
    </lineage>
</organism>